<evidence type="ECO:0000313" key="2">
    <source>
        <dbReference type="EMBL" id="AJA11635.1"/>
    </source>
</evidence>
<geneLocation type="plasmid" evidence="2 3">
    <name>pSfKp5.2</name>
</geneLocation>
<sequence length="53" mass="5813">MAKGRVPPMRTGGHLPAVSEAVTGARLAKRKGRSSPAHTWVFVKWRREIFAVG</sequence>
<feature type="region of interest" description="Disordered" evidence="1">
    <location>
        <begin position="1"/>
        <end position="20"/>
    </location>
</feature>
<proteinExistence type="predicted"/>
<name>A0A0A7PNN2_9SPHN</name>
<reference evidence="2 3" key="1">
    <citation type="journal article" date="2015" name="Int. J. Syst. Evol. Microbiol.">
        <title>Description of Sphingopyxis fribergensis sp. nov. - a soil bacterium with the ability to degrade styrene and phenylacetic acid.</title>
        <authorList>
            <person name="Oelschlagel M."/>
            <person name="Ruckert C."/>
            <person name="Kalinowski J."/>
            <person name="Schmidt G."/>
            <person name="Schlomann M."/>
            <person name="Tischler D."/>
        </authorList>
    </citation>
    <scope>NUCLEOTIDE SEQUENCE [LARGE SCALE GENOMIC DNA]</scope>
    <source>
        <strain evidence="2 3">Kp5.2</strain>
        <plasmid evidence="2">pSfKp5.2</plasmid>
    </source>
</reference>
<evidence type="ECO:0000313" key="3">
    <source>
        <dbReference type="Proteomes" id="UP000030907"/>
    </source>
</evidence>
<dbReference type="AlphaFoldDB" id="A0A0A7PNN2"/>
<dbReference type="Proteomes" id="UP000030907">
    <property type="component" value="Plasmid pSfKp5.2"/>
</dbReference>
<dbReference type="HOGENOM" id="CLU_3066311_0_0_5"/>
<gene>
    <name evidence="2" type="ORF">SKP52_23965</name>
</gene>
<protein>
    <submittedName>
        <fullName evidence="2">Uncharacterized protein</fullName>
    </submittedName>
</protein>
<evidence type="ECO:0000256" key="1">
    <source>
        <dbReference type="SAM" id="MobiDB-lite"/>
    </source>
</evidence>
<accession>A0A0A7PNN2</accession>
<keyword evidence="2" id="KW-0614">Plasmid</keyword>
<organism evidence="2 3">
    <name type="scientific">Sphingopyxis fribergensis</name>
    <dbReference type="NCBI Taxonomy" id="1515612"/>
    <lineage>
        <taxon>Bacteria</taxon>
        <taxon>Pseudomonadati</taxon>
        <taxon>Pseudomonadota</taxon>
        <taxon>Alphaproteobacteria</taxon>
        <taxon>Sphingomonadales</taxon>
        <taxon>Sphingomonadaceae</taxon>
        <taxon>Sphingopyxis</taxon>
    </lineage>
</organism>
<dbReference type="KEGG" id="sphk:SKP52_23965"/>
<keyword evidence="3" id="KW-1185">Reference proteome</keyword>
<dbReference type="EMBL" id="CP009123">
    <property type="protein sequence ID" value="AJA11635.1"/>
    <property type="molecule type" value="Genomic_DNA"/>
</dbReference>